<sequence length="172" mass="20271">MTDNIELVKQSEVHRLREICITTFKHTFKEGGYTQEDFETYFKQAYNVETLQDELNNKHSFTYFYLSNNEIVGYFKLNIDDAQTEAMGESYLEIQRIYFLPQSQGGGKGKNVFDFAIKKARELYKTKIWLGVWEYNEKALNFYKKQGLRITGSHEFHTGNVVDTDLIMEKNI</sequence>
<dbReference type="Gene3D" id="3.40.630.30">
    <property type="match status" value="1"/>
</dbReference>
<dbReference type="CDD" id="cd04301">
    <property type="entry name" value="NAT_SF"/>
    <property type="match status" value="1"/>
</dbReference>
<proteinExistence type="predicted"/>
<organism evidence="3 4">
    <name type="scientific">Staphylococcus cohnii subsp. cohnii</name>
    <dbReference type="NCBI Taxonomy" id="74704"/>
    <lineage>
        <taxon>Bacteria</taxon>
        <taxon>Bacillati</taxon>
        <taxon>Bacillota</taxon>
        <taxon>Bacilli</taxon>
        <taxon>Bacillales</taxon>
        <taxon>Staphylococcaceae</taxon>
        <taxon>Staphylococcus</taxon>
        <taxon>Staphylococcus cohnii species complex</taxon>
    </lineage>
</organism>
<name>A0A0M2NZ78_STACC</name>
<evidence type="ECO:0000313" key="4">
    <source>
        <dbReference type="Proteomes" id="UP000034455"/>
    </source>
</evidence>
<dbReference type="PROSITE" id="PS51186">
    <property type="entry name" value="GNAT"/>
    <property type="match status" value="1"/>
</dbReference>
<reference evidence="3 4" key="1">
    <citation type="submission" date="2015-03" db="EMBL/GenBank/DDBJ databases">
        <title>Genome Assembly of Staphylococcus cohnii subsp. cohnii strain G22B2.</title>
        <authorList>
            <person name="Nair G."/>
            <person name="Kaur G."/>
            <person name="Khatri I."/>
            <person name="Singh N.K."/>
            <person name="Sathyabama S."/>
            <person name="Maurya S.K."/>
            <person name="Subramanian S."/>
            <person name="Agrewala J.N."/>
            <person name="Mayilraj S."/>
        </authorList>
    </citation>
    <scope>NUCLEOTIDE SEQUENCE [LARGE SCALE GENOMIC DNA]</scope>
    <source>
        <strain evidence="3 4">G22B2</strain>
    </source>
</reference>
<dbReference type="EMBL" id="LAKJ01000003">
    <property type="protein sequence ID" value="KKI65026.1"/>
    <property type="molecule type" value="Genomic_DNA"/>
</dbReference>
<dbReference type="RefSeq" id="WP_019468856.1">
    <property type="nucleotide sequence ID" value="NZ_BKAS01000010.1"/>
</dbReference>
<dbReference type="GO" id="GO:0016747">
    <property type="term" value="F:acyltransferase activity, transferring groups other than amino-acyl groups"/>
    <property type="evidence" value="ECO:0007669"/>
    <property type="project" value="InterPro"/>
</dbReference>
<dbReference type="InterPro" id="IPR000182">
    <property type="entry name" value="GNAT_dom"/>
</dbReference>
<dbReference type="SUPFAM" id="SSF55729">
    <property type="entry name" value="Acyl-CoA N-acyltransferases (Nat)"/>
    <property type="match status" value="1"/>
</dbReference>
<keyword evidence="1 3" id="KW-0808">Transferase</keyword>
<dbReference type="PATRIC" id="fig|74704.6.peg.1712"/>
<dbReference type="GeneID" id="58096741"/>
<dbReference type="InterPro" id="IPR051556">
    <property type="entry name" value="N-term/lysine_N-AcTrnsfr"/>
</dbReference>
<dbReference type="Pfam" id="PF00583">
    <property type="entry name" value="Acetyltransf_1"/>
    <property type="match status" value="1"/>
</dbReference>
<dbReference type="Proteomes" id="UP000034455">
    <property type="component" value="Unassembled WGS sequence"/>
</dbReference>
<comment type="caution">
    <text evidence="3">The sequence shown here is derived from an EMBL/GenBank/DDBJ whole genome shotgun (WGS) entry which is preliminary data.</text>
</comment>
<keyword evidence="2" id="KW-0012">Acyltransferase</keyword>
<dbReference type="AlphaFoldDB" id="A0A0M2NZ78"/>
<accession>A0A0M2NZ78</accession>
<dbReference type="PANTHER" id="PTHR42919">
    <property type="entry name" value="N-ALPHA-ACETYLTRANSFERASE"/>
    <property type="match status" value="1"/>
</dbReference>
<protein>
    <submittedName>
        <fullName evidence="3">Acetyltransferase, GNAT family</fullName>
    </submittedName>
</protein>
<evidence type="ECO:0000256" key="1">
    <source>
        <dbReference type="ARBA" id="ARBA00022679"/>
    </source>
</evidence>
<dbReference type="PANTHER" id="PTHR42919:SF8">
    <property type="entry name" value="N-ALPHA-ACETYLTRANSFERASE 50"/>
    <property type="match status" value="1"/>
</dbReference>
<dbReference type="InterPro" id="IPR016181">
    <property type="entry name" value="Acyl_CoA_acyltransferase"/>
</dbReference>
<gene>
    <name evidence="3" type="ORF">UF66_1669</name>
</gene>
<evidence type="ECO:0000256" key="2">
    <source>
        <dbReference type="ARBA" id="ARBA00023315"/>
    </source>
</evidence>
<evidence type="ECO:0000313" key="3">
    <source>
        <dbReference type="EMBL" id="KKI65026.1"/>
    </source>
</evidence>